<name>A0ABT3FEB5_9PSED</name>
<evidence type="ECO:0000313" key="3">
    <source>
        <dbReference type="Proteomes" id="UP001061999"/>
    </source>
</evidence>
<accession>A0ABT3FEB5</accession>
<evidence type="ECO:0000256" key="1">
    <source>
        <dbReference type="SAM" id="MobiDB-lite"/>
    </source>
</evidence>
<keyword evidence="3" id="KW-1185">Reference proteome</keyword>
<evidence type="ECO:0000313" key="2">
    <source>
        <dbReference type="EMBL" id="MCW1247444.1"/>
    </source>
</evidence>
<sequence>ANDPLQPNLVVRDLEAGWEYQGPWSLLRLMRSLGSAQRQPNVDYTDFPLAVQLPVTAQTQARTAQQTLMFVRLSLMSQGSKLPLSIPPLPTQAPRSPFLAPASRPAIATREEGL</sequence>
<reference evidence="2" key="1">
    <citation type="submission" date="2022-07" db="EMBL/GenBank/DDBJ databases">
        <title>Pseudomonas agronomica sp. nov.: a novel bacterium with biotechnological application in the synthesis of biofertilizers from valorized agricultural residues.</title>
        <authorList>
            <person name="Robas M."/>
            <person name="Fernandez V.M."/>
            <person name="Luna L."/>
            <person name="Provanza A."/>
            <person name="Jimenez P.A."/>
        </authorList>
    </citation>
    <scope>NUCLEOTIDE SEQUENCE</scope>
    <source>
        <strain evidence="2">SAICEU22T</strain>
    </source>
</reference>
<gene>
    <name evidence="2" type="ORF">OC610_23710</name>
</gene>
<feature type="non-terminal residue" evidence="2">
    <location>
        <position position="1"/>
    </location>
</feature>
<dbReference type="Proteomes" id="UP001061999">
    <property type="component" value="Unassembled WGS sequence"/>
</dbReference>
<comment type="caution">
    <text evidence="2">The sequence shown here is derived from an EMBL/GenBank/DDBJ whole genome shotgun (WGS) entry which is preliminary data.</text>
</comment>
<dbReference type="RefSeq" id="WP_264431300.1">
    <property type="nucleotide sequence ID" value="NZ_JAOSHO010000516.1"/>
</dbReference>
<dbReference type="EMBL" id="JAOSHO010000516">
    <property type="protein sequence ID" value="MCW1247444.1"/>
    <property type="molecule type" value="Genomic_DNA"/>
</dbReference>
<protein>
    <submittedName>
        <fullName evidence="2">Uncharacterized protein</fullName>
    </submittedName>
</protein>
<proteinExistence type="predicted"/>
<feature type="region of interest" description="Disordered" evidence="1">
    <location>
        <begin position="86"/>
        <end position="114"/>
    </location>
</feature>
<organism evidence="2 3">
    <name type="scientific">Pseudomonas agronomica</name>
    <dbReference type="NCBI Taxonomy" id="2979328"/>
    <lineage>
        <taxon>Bacteria</taxon>
        <taxon>Pseudomonadati</taxon>
        <taxon>Pseudomonadota</taxon>
        <taxon>Gammaproteobacteria</taxon>
        <taxon>Pseudomonadales</taxon>
        <taxon>Pseudomonadaceae</taxon>
        <taxon>Pseudomonas</taxon>
    </lineage>
</organism>